<dbReference type="EMBL" id="JASSOM010000084">
    <property type="protein sequence ID" value="MDK9365767.1"/>
    <property type="molecule type" value="Genomic_DNA"/>
</dbReference>
<evidence type="ECO:0000313" key="1">
    <source>
        <dbReference type="EMBL" id="MDK9365767.1"/>
    </source>
</evidence>
<dbReference type="RefSeq" id="WP_285150318.1">
    <property type="nucleotide sequence ID" value="NZ_JASSOM010000084.1"/>
</dbReference>
<comment type="caution">
    <text evidence="1">The sequence shown here is derived from an EMBL/GenBank/DDBJ whole genome shotgun (WGS) entry which is preliminary data.</text>
</comment>
<dbReference type="AlphaFoldDB" id="A0AAP4FY64"/>
<protein>
    <submittedName>
        <fullName evidence="1">Uncharacterized protein</fullName>
    </submittedName>
</protein>
<gene>
    <name evidence="1" type="ORF">QQF32_21480</name>
</gene>
<evidence type="ECO:0000313" key="2">
    <source>
        <dbReference type="Proteomes" id="UP001223214"/>
    </source>
</evidence>
<sequence>MIDPSKNFGTDWFHNYTTQTEHYSLQDWHIALEKRVGFYRDMRDFNERRNKFSKNAARRKNNIEDEYCMLMTGYIPNPPIHTWEDILSQISIDYDVEITEANPYSIKSLFKNITEQSPYPIVKIEEKSGTIIFKTPDGKFLAYKTRSKKNHGRDFNPFTSIDFRHIKQAITSLSLNKINKLDEFVKNIISSKIFMITKEDRQFIYGNDRENYLHLKKLTENNETIRPLSTQNFILHLSGYSKNVEKLLKEVPQKMYLEYAESLSSVRLTPYGDNSHVLPFNWLNETHQKTAWYEIDLTKSQNTIMHELSQNIRALRKFYYINDQRAQAPCAESFNTKAECANLHDLFILAYLDFKIFNFAFNARLKDDFFDEKLNGYTFRYHSNKPKMNSIKNKLETVMTNGYLNAMRAKVISEPCVGVNS</sequence>
<accession>A0AAP4FY64</accession>
<reference evidence="1 2" key="1">
    <citation type="submission" date="2023-06" db="EMBL/GenBank/DDBJ databases">
        <title>Identification and characterization of antibiotic-resistant Gram-negative bacteria.</title>
        <authorList>
            <person name="Cho G.-S."/>
            <person name="Lee J."/>
            <person name="Tai E."/>
            <person name="Jeong S."/>
            <person name="Kim I."/>
            <person name="Kim B.-E."/>
            <person name="Jeong M.-I."/>
            <person name="Oh K.-K."/>
            <person name="Franz C.M.A.P."/>
        </authorList>
    </citation>
    <scope>NUCLEOTIDE SEQUENCE [LARGE SCALE GENOMIC DNA]</scope>
    <source>
        <strain evidence="1 2">V106_12</strain>
    </source>
</reference>
<organism evidence="1 2">
    <name type="scientific">Lelliottia wanjuensis</name>
    <dbReference type="NCBI Taxonomy" id="3050585"/>
    <lineage>
        <taxon>Bacteria</taxon>
        <taxon>Pseudomonadati</taxon>
        <taxon>Pseudomonadota</taxon>
        <taxon>Gammaproteobacteria</taxon>
        <taxon>Enterobacterales</taxon>
        <taxon>Enterobacteriaceae</taxon>
        <taxon>Lelliottia</taxon>
    </lineage>
</organism>
<proteinExistence type="predicted"/>
<dbReference type="Proteomes" id="UP001223214">
    <property type="component" value="Unassembled WGS sequence"/>
</dbReference>
<keyword evidence="2" id="KW-1185">Reference proteome</keyword>
<name>A0AAP4FY64_9ENTR</name>